<dbReference type="AlphaFoldDB" id="A0A5J4TGK4"/>
<protein>
    <recommendedName>
        <fullName evidence="4">BED-type domain-containing protein</fullName>
    </recommendedName>
</protein>
<feature type="non-terminal residue" evidence="2">
    <location>
        <position position="268"/>
    </location>
</feature>
<proteinExistence type="predicted"/>
<dbReference type="Proteomes" id="UP000324800">
    <property type="component" value="Unassembled WGS sequence"/>
</dbReference>
<feature type="chain" id="PRO_5023812346" description="BED-type domain-containing protein" evidence="1">
    <location>
        <begin position="21"/>
        <end position="268"/>
    </location>
</feature>
<accession>A0A5J4TGK4</accession>
<reference evidence="2 3" key="1">
    <citation type="submission" date="2019-03" db="EMBL/GenBank/DDBJ databases">
        <title>Single cell metagenomics reveals metabolic interactions within the superorganism composed of flagellate Streblomastix strix and complex community of Bacteroidetes bacteria on its surface.</title>
        <authorList>
            <person name="Treitli S.C."/>
            <person name="Kolisko M."/>
            <person name="Husnik F."/>
            <person name="Keeling P."/>
            <person name="Hampl V."/>
        </authorList>
    </citation>
    <scope>NUCLEOTIDE SEQUENCE [LARGE SCALE GENOMIC DNA]</scope>
    <source>
        <strain evidence="2">ST1C</strain>
    </source>
</reference>
<evidence type="ECO:0000313" key="3">
    <source>
        <dbReference type="Proteomes" id="UP000324800"/>
    </source>
</evidence>
<organism evidence="2 3">
    <name type="scientific">Streblomastix strix</name>
    <dbReference type="NCBI Taxonomy" id="222440"/>
    <lineage>
        <taxon>Eukaryota</taxon>
        <taxon>Metamonada</taxon>
        <taxon>Preaxostyla</taxon>
        <taxon>Oxymonadida</taxon>
        <taxon>Streblomastigidae</taxon>
        <taxon>Streblomastix</taxon>
    </lineage>
</organism>
<gene>
    <name evidence="2" type="ORF">EZS28_047570</name>
</gene>
<evidence type="ECO:0000256" key="1">
    <source>
        <dbReference type="SAM" id="SignalP"/>
    </source>
</evidence>
<evidence type="ECO:0000313" key="2">
    <source>
        <dbReference type="EMBL" id="KAA6356903.1"/>
    </source>
</evidence>
<comment type="caution">
    <text evidence="2">The sequence shown here is derived from an EMBL/GenBank/DDBJ whole genome shotgun (WGS) entry which is preliminary data.</text>
</comment>
<feature type="signal peptide" evidence="1">
    <location>
        <begin position="1"/>
        <end position="20"/>
    </location>
</feature>
<dbReference type="OrthoDB" id="414982at2759"/>
<sequence>MCICLQRDFIVLFINIGVNAHILYVSDVQALTGYRYCDKCKLQAFWTSNPNISRDLQRHMEKYKKNNETFEKFFLQKYGEDSTVISYLIPYCIASTVRNKSDMHSFCFDIRQANFLDQWLDQIFEEVKQIKRDNKYEDENIPQHFEVTVIGFNSAKLYASLMFKNLKSKNWRIIKHIGSRTVAKYIIVRHKDTHIQLSFVDTLIYCFKMSLQKFVRDIGCGTMQKGRFPYEYININNYATELDKSEPFPREVFENKLKNKSISEAKYQ</sequence>
<evidence type="ECO:0008006" key="4">
    <source>
        <dbReference type="Google" id="ProtNLM"/>
    </source>
</evidence>
<keyword evidence="1" id="KW-0732">Signal</keyword>
<name>A0A5J4TGK4_9EUKA</name>
<dbReference type="EMBL" id="SNRW01032223">
    <property type="protein sequence ID" value="KAA6356903.1"/>
    <property type="molecule type" value="Genomic_DNA"/>
</dbReference>